<evidence type="ECO:0000259" key="1">
    <source>
        <dbReference type="Pfam" id="PF13546"/>
    </source>
</evidence>
<reference evidence="2 3" key="1">
    <citation type="journal article" date="2015" name="Genome Announc.">
        <title>Expanding the biotechnology potential of lactobacilli through comparative genomics of 213 strains and associated genera.</title>
        <authorList>
            <person name="Sun Z."/>
            <person name="Harris H.M."/>
            <person name="McCann A."/>
            <person name="Guo C."/>
            <person name="Argimon S."/>
            <person name="Zhang W."/>
            <person name="Yang X."/>
            <person name="Jeffery I.B."/>
            <person name="Cooney J.C."/>
            <person name="Kagawa T.F."/>
            <person name="Liu W."/>
            <person name="Song Y."/>
            <person name="Salvetti E."/>
            <person name="Wrobel A."/>
            <person name="Rasinkangas P."/>
            <person name="Parkhill J."/>
            <person name="Rea M.C."/>
            <person name="O'Sullivan O."/>
            <person name="Ritari J."/>
            <person name="Douillard F.P."/>
            <person name="Paul Ross R."/>
            <person name="Yang R."/>
            <person name="Briner A.E."/>
            <person name="Felis G.E."/>
            <person name="de Vos W.M."/>
            <person name="Barrangou R."/>
            <person name="Klaenhammer T.R."/>
            <person name="Caufield P.W."/>
            <person name="Cui Y."/>
            <person name="Zhang H."/>
            <person name="O'Toole P.W."/>
        </authorList>
    </citation>
    <scope>NUCLEOTIDE SEQUENCE [LARGE SCALE GENOMIC DNA]</scope>
    <source>
        <strain evidence="2 3">DSM 14421</strain>
    </source>
</reference>
<dbReference type="STRING" id="1423739.FC85_GL000039"/>
<dbReference type="SUPFAM" id="SSF53098">
    <property type="entry name" value="Ribonuclease H-like"/>
    <property type="match status" value="1"/>
</dbReference>
<dbReference type="InterPro" id="IPR038721">
    <property type="entry name" value="IS701-like_DDE_dom"/>
</dbReference>
<dbReference type="Proteomes" id="UP000052013">
    <property type="component" value="Unassembled WGS sequence"/>
</dbReference>
<dbReference type="EMBL" id="AZEY01000065">
    <property type="protein sequence ID" value="KRL65576.1"/>
    <property type="molecule type" value="Genomic_DNA"/>
</dbReference>
<evidence type="ECO:0000313" key="3">
    <source>
        <dbReference type="Proteomes" id="UP000052013"/>
    </source>
</evidence>
<protein>
    <submittedName>
        <fullName evidence="2">Transposase IS4 family protein</fullName>
    </submittedName>
</protein>
<comment type="caution">
    <text evidence="2">The sequence shown here is derived from an EMBL/GenBank/DDBJ whole genome shotgun (WGS) entry which is preliminary data.</text>
</comment>
<proteinExistence type="predicted"/>
<feature type="domain" description="Transposase IS701-like DDE" evidence="1">
    <location>
        <begin position="91"/>
        <end position="291"/>
    </location>
</feature>
<dbReference type="InterPro" id="IPR012337">
    <property type="entry name" value="RNaseH-like_sf"/>
</dbReference>
<gene>
    <name evidence="2" type="ORF">FC85_GL000039</name>
</gene>
<sequence>MVIGFFGKKINASSPALYTLVDQNQDTKETYVMNIIRQKNTENELHNIVHQFTSLIGLSKLTKLVNYRRHSEISLMKVIEWLLTTKFLGRSLYRAHETPNFTSRTVRNNLNDGRINWQRLICQVGSHLIKHLRPFIDRRRRLALIIDDTLFSREYATQTELLARVFDHDKQLYIKGYRALTLGWSDANTFLPINFALMSSKKPQNVLGKSAKTTDQRTIAGRRRRQAQQKMNLVSLQLVKQALANGVLADYVLFDSWYSSPKMFYELTKLGLNGVGMLKRSSKIYYQYRGRQYSVRALYKRLQASKYQPKQAYQYSCFVEAHVGNQKFKLRLVFVANRARQDDYLVLATTQLGLQPQEIIQLYARRWQIENYFKVAKQYLRLDKSQVQNYDGLCGHLAIVMMTYDLLAWQERQNQDDRTIGDLFFIMNEAMPDIELSQALVWLLNSLKTIINHEVYARRAQIIQMMNQFFTFLPKRLVSLLTAS</sequence>
<dbReference type="Pfam" id="PF13546">
    <property type="entry name" value="DDE_5"/>
    <property type="match status" value="1"/>
</dbReference>
<organism evidence="2 3">
    <name type="scientific">Lentilactobacillus diolivorans DSM 14421</name>
    <dbReference type="NCBI Taxonomy" id="1423739"/>
    <lineage>
        <taxon>Bacteria</taxon>
        <taxon>Bacillati</taxon>
        <taxon>Bacillota</taxon>
        <taxon>Bacilli</taxon>
        <taxon>Lactobacillales</taxon>
        <taxon>Lactobacillaceae</taxon>
        <taxon>Lentilactobacillus</taxon>
    </lineage>
</organism>
<dbReference type="AlphaFoldDB" id="A0A0R1SIM5"/>
<name>A0A0R1SIM5_9LACO</name>
<accession>A0A0R1SIM5</accession>
<dbReference type="PATRIC" id="fig|1423739.3.peg.45"/>
<dbReference type="Gene3D" id="3.90.350.10">
    <property type="entry name" value="Transposase Inhibitor Protein From Tn5, Chain A, domain 1"/>
    <property type="match status" value="1"/>
</dbReference>
<evidence type="ECO:0000313" key="2">
    <source>
        <dbReference type="EMBL" id="KRL65576.1"/>
    </source>
</evidence>